<dbReference type="InterPro" id="IPR006342">
    <property type="entry name" value="FkbM_mtfrase"/>
</dbReference>
<dbReference type="InterPro" id="IPR029063">
    <property type="entry name" value="SAM-dependent_MTases_sf"/>
</dbReference>
<feature type="compositionally biased region" description="Polar residues" evidence="1">
    <location>
        <begin position="245"/>
        <end position="260"/>
    </location>
</feature>
<evidence type="ECO:0000313" key="4">
    <source>
        <dbReference type="Proteomes" id="UP001296776"/>
    </source>
</evidence>
<evidence type="ECO:0000256" key="1">
    <source>
        <dbReference type="SAM" id="MobiDB-lite"/>
    </source>
</evidence>
<dbReference type="Pfam" id="PF05050">
    <property type="entry name" value="Methyltransf_21"/>
    <property type="match status" value="1"/>
</dbReference>
<name>A0AAJ0XBH6_9GAMM</name>
<dbReference type="EMBL" id="NRSJ01000054">
    <property type="protein sequence ID" value="MBK1706879.1"/>
    <property type="molecule type" value="Genomic_DNA"/>
</dbReference>
<reference evidence="3" key="2">
    <citation type="journal article" date="2020" name="Microorganisms">
        <title>Osmotic Adaptation and Compatible Solute Biosynthesis of Phototrophic Bacteria as Revealed from Genome Analyses.</title>
        <authorList>
            <person name="Imhoff J.F."/>
            <person name="Rahn T."/>
            <person name="Kunzel S."/>
            <person name="Keller A."/>
            <person name="Neulinger S.C."/>
        </authorList>
    </citation>
    <scope>NUCLEOTIDE SEQUENCE</scope>
    <source>
        <strain evidence="3">DSM 11080</strain>
    </source>
</reference>
<dbReference type="RefSeq" id="WP_200348352.1">
    <property type="nucleotide sequence ID" value="NZ_NRSJ01000054.1"/>
</dbReference>
<feature type="region of interest" description="Disordered" evidence="1">
    <location>
        <begin position="239"/>
        <end position="273"/>
    </location>
</feature>
<dbReference type="NCBIfam" id="TIGR01444">
    <property type="entry name" value="fkbM_fam"/>
    <property type="match status" value="1"/>
</dbReference>
<reference evidence="3" key="1">
    <citation type="submission" date="2017-08" db="EMBL/GenBank/DDBJ databases">
        <authorList>
            <person name="Imhoff J.F."/>
            <person name="Rahn T."/>
            <person name="Kuenzel S."/>
            <person name="Neulinger S.C."/>
        </authorList>
    </citation>
    <scope>NUCLEOTIDE SEQUENCE</scope>
    <source>
        <strain evidence="3">DSM 11080</strain>
    </source>
</reference>
<evidence type="ECO:0000313" key="3">
    <source>
        <dbReference type="EMBL" id="MBK1706879.1"/>
    </source>
</evidence>
<accession>A0AAJ0XBH6</accession>
<protein>
    <recommendedName>
        <fullName evidence="2">Methyltransferase FkbM domain-containing protein</fullName>
    </recommendedName>
</protein>
<organism evidence="3 4">
    <name type="scientific">Halochromatium glycolicum</name>
    <dbReference type="NCBI Taxonomy" id="85075"/>
    <lineage>
        <taxon>Bacteria</taxon>
        <taxon>Pseudomonadati</taxon>
        <taxon>Pseudomonadota</taxon>
        <taxon>Gammaproteobacteria</taxon>
        <taxon>Chromatiales</taxon>
        <taxon>Chromatiaceae</taxon>
        <taxon>Halochromatium</taxon>
    </lineage>
</organism>
<dbReference type="Proteomes" id="UP001296776">
    <property type="component" value="Unassembled WGS sequence"/>
</dbReference>
<sequence>MQPKRPNHLFDQQQVEKICDVGSVGLKIIEQTDFTSQKAFNRRRGIRIANILNDYFEITAFEGKKIVELGPGHYAFALLARHLGAEVVCVERDPQFISLGRHLGFEVLDMDFNDITSEAVGGRCDGLWVKGTFNACNYRSDSEVEEFALRLTGLVQPAGWAWLTVVNKTSLPGEEGKAFAAQRIEVQRRALMRAGWGAAPIRDEDRPLYALKYTGSPSVYFRNIPAYVAEAERTGAIPSGLAVQEDSSSKPTGTEGSTPSEPDEQPTLVPSRGGPFNAVQRLWKPTPEYFRNPWEYFVSFIEIVKRRNGRFITMSQALAGDYDPEQINVCLDHHIDYYPVETEVMCRWELENNIVSSVYLFNRFIYDDVQQRRHWVIEDLNVAFYQHLEKAGFEIGYHQNALGLIRTARDGRTYSREITNADKSVAQKVFAEDVDNLRQYFNIRTFIPHGGGEGNAQLVDLPDGYDDLIWIYNNARRNGACEPPLRWRNYSDSCGAAAQRIKGFGGQYVANVDNLHLNAYLMEPGLNHVLIHPGRFAKGMPYELYEQTRVSLDGVSVSYEFSGIDEPLPLDIRALVANWVRGRGETLGSPFGGRRNGRFFVISDDLDVIRNHMAASDGITPVLVYHRQISANERELFRVPRPIATVYHMPSPAEDFVEAFQKFYNKLFSRRSLRHLAESSVPLDVVYLTNVLIEKVQDLRFLVRLLKRAPADASVYLRINVPESRREEVEDHLERAGRVAVAARFDIAVCDTGGRVEVTAISKSTPNGAGAPAISRISVSPGTVEMEPSGDFHERLEALCRARGEDSSTVLRRFSSDEISRAPRSFSKHMDSLRKTVFAEAGVRDGLAFVRLPNGRIFYGHTSKSNHRRAFDYVHDVVPSVITEETYLLGLDIAQRYASDFSWPPASILPPYGGTLVECGAYLGHKTIRFADELVGSSGKVLAIEMMPDNVEILRRNVQENGLNDVIDIVEAGVWNEKGALPVKGKGRQRNTLLDMDKLTDEHGFLARVDTLDSLIEEWGQQSVDLVFMTINGAEVEALAGMDSSLSVARAIFVAAPYERNGRPSTEVCREIAENKGCKVLGESSGNRLYIVTPAHPCHDIRRGRGSLDQL</sequence>
<gene>
    <name evidence="3" type="ORF">CKO40_20640</name>
</gene>
<dbReference type="AlphaFoldDB" id="A0AAJ0XBH6"/>
<dbReference type="SUPFAM" id="SSF53335">
    <property type="entry name" value="S-adenosyl-L-methionine-dependent methyltransferases"/>
    <property type="match status" value="2"/>
</dbReference>
<comment type="caution">
    <text evidence="3">The sequence shown here is derived from an EMBL/GenBank/DDBJ whole genome shotgun (WGS) entry which is preliminary data.</text>
</comment>
<feature type="domain" description="Methyltransferase FkbM" evidence="2">
    <location>
        <begin position="918"/>
        <end position="1053"/>
    </location>
</feature>
<keyword evidence="4" id="KW-1185">Reference proteome</keyword>
<evidence type="ECO:0000259" key="2">
    <source>
        <dbReference type="Pfam" id="PF05050"/>
    </source>
</evidence>
<proteinExistence type="predicted"/>
<dbReference type="Gene3D" id="3.40.50.150">
    <property type="entry name" value="Vaccinia Virus protein VP39"/>
    <property type="match status" value="2"/>
</dbReference>